<protein>
    <submittedName>
        <fullName evidence="2">Uncharacterized protein</fullName>
    </submittedName>
</protein>
<evidence type="ECO:0000313" key="2">
    <source>
        <dbReference type="EMBL" id="GBP54629.1"/>
    </source>
</evidence>
<evidence type="ECO:0000313" key="3">
    <source>
        <dbReference type="Proteomes" id="UP000299102"/>
    </source>
</evidence>
<organism evidence="2 3">
    <name type="scientific">Eumeta variegata</name>
    <name type="common">Bagworm moth</name>
    <name type="synonym">Eumeta japonica</name>
    <dbReference type="NCBI Taxonomy" id="151549"/>
    <lineage>
        <taxon>Eukaryota</taxon>
        <taxon>Metazoa</taxon>
        <taxon>Ecdysozoa</taxon>
        <taxon>Arthropoda</taxon>
        <taxon>Hexapoda</taxon>
        <taxon>Insecta</taxon>
        <taxon>Pterygota</taxon>
        <taxon>Neoptera</taxon>
        <taxon>Endopterygota</taxon>
        <taxon>Lepidoptera</taxon>
        <taxon>Glossata</taxon>
        <taxon>Ditrysia</taxon>
        <taxon>Tineoidea</taxon>
        <taxon>Psychidae</taxon>
        <taxon>Oiketicinae</taxon>
        <taxon>Eumeta</taxon>
    </lineage>
</organism>
<name>A0A4C1WWT4_EUMVA</name>
<dbReference type="EMBL" id="BGZK01000651">
    <property type="protein sequence ID" value="GBP54629.1"/>
    <property type="molecule type" value="Genomic_DNA"/>
</dbReference>
<accession>A0A4C1WWT4</accession>
<dbReference type="Proteomes" id="UP000299102">
    <property type="component" value="Unassembled WGS sequence"/>
</dbReference>
<keyword evidence="3" id="KW-1185">Reference proteome</keyword>
<proteinExistence type="predicted"/>
<dbReference type="AlphaFoldDB" id="A0A4C1WWT4"/>
<comment type="caution">
    <text evidence="2">The sequence shown here is derived from an EMBL/GenBank/DDBJ whole genome shotgun (WGS) entry which is preliminary data.</text>
</comment>
<feature type="compositionally biased region" description="Basic and acidic residues" evidence="1">
    <location>
        <begin position="22"/>
        <end position="33"/>
    </location>
</feature>
<reference evidence="2 3" key="1">
    <citation type="journal article" date="2019" name="Commun. Biol.">
        <title>The bagworm genome reveals a unique fibroin gene that provides high tensile strength.</title>
        <authorList>
            <person name="Kono N."/>
            <person name="Nakamura H."/>
            <person name="Ohtoshi R."/>
            <person name="Tomita M."/>
            <person name="Numata K."/>
            <person name="Arakawa K."/>
        </authorList>
    </citation>
    <scope>NUCLEOTIDE SEQUENCE [LARGE SCALE GENOMIC DNA]</scope>
</reference>
<gene>
    <name evidence="2" type="ORF">EVAR_35891_1</name>
</gene>
<evidence type="ECO:0000256" key="1">
    <source>
        <dbReference type="SAM" id="MobiDB-lite"/>
    </source>
</evidence>
<feature type="region of interest" description="Disordered" evidence="1">
    <location>
        <begin position="11"/>
        <end position="33"/>
    </location>
</feature>
<sequence>MSAMVSTVNVFETEGPIGGQRSSEHKPPLARDREREFEFTTKIFMLWTKTSTNKIRAARNSRPISTVEVTAGTLTGALNSPALGTAGQSAATTLFELSPEE</sequence>